<proteinExistence type="predicted"/>
<dbReference type="Proteomes" id="UP000324629">
    <property type="component" value="Unassembled WGS sequence"/>
</dbReference>
<keyword evidence="1" id="KW-0175">Coiled coil</keyword>
<protein>
    <submittedName>
        <fullName evidence="3">Uncharacterized protein</fullName>
    </submittedName>
</protein>
<feature type="compositionally biased region" description="Acidic residues" evidence="2">
    <location>
        <begin position="48"/>
        <end position="69"/>
    </location>
</feature>
<dbReference type="Pfam" id="PF00992">
    <property type="entry name" value="Troponin"/>
    <property type="match status" value="1"/>
</dbReference>
<dbReference type="InterPro" id="IPR038077">
    <property type="entry name" value="Troponin_sf"/>
</dbReference>
<reference evidence="3 4" key="1">
    <citation type="journal article" date="2019" name="Gigascience">
        <title>Whole-genome sequence of the oriental lung fluke Paragonimus westermani.</title>
        <authorList>
            <person name="Oey H."/>
            <person name="Zakrzewski M."/>
            <person name="Narain K."/>
            <person name="Devi K.R."/>
            <person name="Agatsuma T."/>
            <person name="Nawaratna S."/>
            <person name="Gobert G.N."/>
            <person name="Jones M.K."/>
            <person name="Ragan M.A."/>
            <person name="McManus D.P."/>
            <person name="Krause L."/>
        </authorList>
    </citation>
    <scope>NUCLEOTIDE SEQUENCE [LARGE SCALE GENOMIC DNA]</scope>
    <source>
        <strain evidence="3 4">IND2009</strain>
    </source>
</reference>
<keyword evidence="4" id="KW-1185">Reference proteome</keyword>
<evidence type="ECO:0000256" key="1">
    <source>
        <dbReference type="SAM" id="Coils"/>
    </source>
</evidence>
<evidence type="ECO:0000313" key="4">
    <source>
        <dbReference type="Proteomes" id="UP000324629"/>
    </source>
</evidence>
<feature type="coiled-coil region" evidence="1">
    <location>
        <begin position="269"/>
        <end position="303"/>
    </location>
</feature>
<feature type="region of interest" description="Disordered" evidence="2">
    <location>
        <begin position="142"/>
        <end position="176"/>
    </location>
</feature>
<evidence type="ECO:0000313" key="3">
    <source>
        <dbReference type="EMBL" id="KAA3676178.1"/>
    </source>
</evidence>
<feature type="compositionally biased region" description="Basic and acidic residues" evidence="2">
    <location>
        <begin position="142"/>
        <end position="158"/>
    </location>
</feature>
<organism evidence="3 4">
    <name type="scientific">Paragonimus westermani</name>
    <dbReference type="NCBI Taxonomy" id="34504"/>
    <lineage>
        <taxon>Eukaryota</taxon>
        <taxon>Metazoa</taxon>
        <taxon>Spiralia</taxon>
        <taxon>Lophotrochozoa</taxon>
        <taxon>Platyhelminthes</taxon>
        <taxon>Trematoda</taxon>
        <taxon>Digenea</taxon>
        <taxon>Plagiorchiida</taxon>
        <taxon>Troglotremata</taxon>
        <taxon>Troglotrematidae</taxon>
        <taxon>Paragonimus</taxon>
    </lineage>
</organism>
<dbReference type="EMBL" id="QNGE01002117">
    <property type="protein sequence ID" value="KAA3676178.1"/>
    <property type="molecule type" value="Genomic_DNA"/>
</dbReference>
<feature type="region of interest" description="Disordered" evidence="2">
    <location>
        <begin position="1"/>
        <end position="84"/>
    </location>
</feature>
<sequence length="307" mass="35801">MPTPDIRSDRDRSEHVEYVDNGDVNEGRPPTTRPKPLVSMPALSIQLDDSDSDSSESNDEEDVMTAEEEAAARRYLAGGDQTEQRRMSSLDVYLSQQQNTSESLIINRRVSLREEQEEISKINVEEEEKNEERIRREKLDKEREAVRREREAKAEMKSRRNSTHSPSPSPRKMTFKKRGIGGLSKERRKKLKVQFSCLAKHIERYIVYCHICDHPVQINDILKTDISGREIIMKKAQEELKAERFKEMHAREKHLNSVVPTCNVEGLNENQLQELLHTLHKKAKESEAQRLELEERLRRQEEEVSFA</sequence>
<name>A0A5J4NMB1_9TREM</name>
<dbReference type="GO" id="GO:0005861">
    <property type="term" value="C:troponin complex"/>
    <property type="evidence" value="ECO:0007669"/>
    <property type="project" value="InterPro"/>
</dbReference>
<dbReference type="InterPro" id="IPR001978">
    <property type="entry name" value="Troponin"/>
</dbReference>
<dbReference type="AlphaFoldDB" id="A0A5J4NMB1"/>
<dbReference type="SUPFAM" id="SSF90250">
    <property type="entry name" value="Troponin coil-coiled subunits"/>
    <property type="match status" value="1"/>
</dbReference>
<comment type="caution">
    <text evidence="3">The sequence shown here is derived from an EMBL/GenBank/DDBJ whole genome shotgun (WGS) entry which is preliminary data.</text>
</comment>
<feature type="compositionally biased region" description="Basic and acidic residues" evidence="2">
    <location>
        <begin position="1"/>
        <end position="18"/>
    </location>
</feature>
<evidence type="ECO:0000256" key="2">
    <source>
        <dbReference type="SAM" id="MobiDB-lite"/>
    </source>
</evidence>
<dbReference type="Gene3D" id="1.20.5.350">
    <property type="match status" value="1"/>
</dbReference>
<accession>A0A5J4NMB1</accession>
<gene>
    <name evidence="3" type="ORF">DEA37_0011649</name>
</gene>